<feature type="chain" id="PRO_5045361452" description="Lipoprotein" evidence="1">
    <location>
        <begin position="29"/>
        <end position="167"/>
    </location>
</feature>
<dbReference type="RefSeq" id="WP_191753007.1">
    <property type="nucleotide sequence ID" value="NZ_JACSQM010000002.1"/>
</dbReference>
<keyword evidence="1" id="KW-0732">Signal</keyword>
<name>A0ABR8SJH1_9BACL</name>
<keyword evidence="3" id="KW-1185">Reference proteome</keyword>
<evidence type="ECO:0000313" key="2">
    <source>
        <dbReference type="EMBL" id="MBD7963631.1"/>
    </source>
</evidence>
<reference evidence="2 3" key="1">
    <citation type="submission" date="2020-08" db="EMBL/GenBank/DDBJ databases">
        <title>A Genomic Blueprint of the Chicken Gut Microbiome.</title>
        <authorList>
            <person name="Gilroy R."/>
            <person name="Ravi A."/>
            <person name="Getino M."/>
            <person name="Pursley I."/>
            <person name="Horton D.L."/>
            <person name="Alikhan N.-F."/>
            <person name="Baker D."/>
            <person name="Gharbi K."/>
            <person name="Hall N."/>
            <person name="Watson M."/>
            <person name="Adriaenssens E.M."/>
            <person name="Foster-Nyarko E."/>
            <person name="Jarju S."/>
            <person name="Secka A."/>
            <person name="Antonio M."/>
            <person name="Oren A."/>
            <person name="Chaudhuri R."/>
            <person name="La Ragione R.M."/>
            <person name="Hildebrand F."/>
            <person name="Pallen M.J."/>
        </authorList>
    </citation>
    <scope>NUCLEOTIDE SEQUENCE [LARGE SCALE GENOMIC DNA]</scope>
    <source>
        <strain evidence="2 3">Sa2CUA10</strain>
    </source>
</reference>
<sequence length="167" mass="18932">MLPCLKRITVITCSLLLLLAGCTSFRSSNEVKVTSEMNELISDYIIQHYEGVYPETDKEFEVHKIYGAKETGGVTSVYLYSLFSGFNEKTKTEGQSGHSVPAVIKLRSEGGKYVISHYKEPRDGADFKRSLYKIFPRKYAGKALEDTKNSAGLQEKMKQKAEMWLRK</sequence>
<gene>
    <name evidence="2" type="ORF">H9648_06135</name>
</gene>
<proteinExistence type="predicted"/>
<feature type="signal peptide" evidence="1">
    <location>
        <begin position="1"/>
        <end position="28"/>
    </location>
</feature>
<evidence type="ECO:0000256" key="1">
    <source>
        <dbReference type="SAM" id="SignalP"/>
    </source>
</evidence>
<evidence type="ECO:0008006" key="4">
    <source>
        <dbReference type="Google" id="ProtNLM"/>
    </source>
</evidence>
<organism evidence="2 3">
    <name type="scientific">Fictibacillus norfolkensis</name>
    <dbReference type="NCBI Taxonomy" id="2762233"/>
    <lineage>
        <taxon>Bacteria</taxon>
        <taxon>Bacillati</taxon>
        <taxon>Bacillota</taxon>
        <taxon>Bacilli</taxon>
        <taxon>Bacillales</taxon>
        <taxon>Fictibacillaceae</taxon>
        <taxon>Fictibacillus</taxon>
    </lineage>
</organism>
<dbReference type="EMBL" id="JACSQM010000002">
    <property type="protein sequence ID" value="MBD7963631.1"/>
    <property type="molecule type" value="Genomic_DNA"/>
</dbReference>
<accession>A0ABR8SJH1</accession>
<evidence type="ECO:0000313" key="3">
    <source>
        <dbReference type="Proteomes" id="UP000603641"/>
    </source>
</evidence>
<dbReference type="Proteomes" id="UP000603641">
    <property type="component" value="Unassembled WGS sequence"/>
</dbReference>
<protein>
    <recommendedName>
        <fullName evidence="4">Lipoprotein</fullName>
    </recommendedName>
</protein>
<comment type="caution">
    <text evidence="2">The sequence shown here is derived from an EMBL/GenBank/DDBJ whole genome shotgun (WGS) entry which is preliminary data.</text>
</comment>
<dbReference type="PROSITE" id="PS51257">
    <property type="entry name" value="PROKAR_LIPOPROTEIN"/>
    <property type="match status" value="1"/>
</dbReference>